<comment type="similarity">
    <text evidence="1 3">Belongs to the UDP-glycosyltransferase family.</text>
</comment>
<evidence type="ECO:0000313" key="5">
    <source>
        <dbReference type="EMBL" id="KAK9159410.1"/>
    </source>
</evidence>
<dbReference type="PANTHER" id="PTHR11926">
    <property type="entry name" value="GLUCOSYL/GLUCURONOSYL TRANSFERASES"/>
    <property type="match status" value="1"/>
</dbReference>
<accession>A0AAP0KWD3</accession>
<evidence type="ECO:0000256" key="4">
    <source>
        <dbReference type="RuleBase" id="RU362057"/>
    </source>
</evidence>
<dbReference type="PANTHER" id="PTHR11926:SF1553">
    <property type="entry name" value="GLYCOSYLTRANSFERASE"/>
    <property type="match status" value="1"/>
</dbReference>
<evidence type="ECO:0000313" key="6">
    <source>
        <dbReference type="Proteomes" id="UP001420932"/>
    </source>
</evidence>
<keyword evidence="2 3" id="KW-0808">Transferase</keyword>
<dbReference type="PROSITE" id="PS00375">
    <property type="entry name" value="UDPGT"/>
    <property type="match status" value="1"/>
</dbReference>
<dbReference type="InterPro" id="IPR002213">
    <property type="entry name" value="UDP_glucos_trans"/>
</dbReference>
<keyword evidence="3" id="KW-0328">Glycosyltransferase</keyword>
<dbReference type="SUPFAM" id="SSF53756">
    <property type="entry name" value="UDP-Glycosyltransferase/glycogen phosphorylase"/>
    <property type="match status" value="1"/>
</dbReference>
<dbReference type="AlphaFoldDB" id="A0AAP0KWD3"/>
<dbReference type="GO" id="GO:0080043">
    <property type="term" value="F:quercetin 3-O-glucosyltransferase activity"/>
    <property type="evidence" value="ECO:0007669"/>
    <property type="project" value="TreeGrafter"/>
</dbReference>
<sequence length="491" mass="54960">MENEQTRVPPHVLFFTISAQGHINPAFQFAKRIASKGVKTTLAVSVHLSKSVQIKPSEVGIEAISDGFDETGPTWAENGFFTTFTEASMHSIRQLVRKYEKSNNPFTCIVHDSICPWALDLARELGLVSATFYTQSITMCTLYYHAFNGLLPMPVTEYPVLLPSLPPLMVVDMPSTVTDLEEERVGHQLLMSQFSNIEKADWLFFNSFDKLESIEDDVGKMAKGEDDRTDNSVDVLVEWEGKGVCGLCFIWEYNGTGEEQMEEIVGGIKQSNKSFLWVVRDKEVDKLPGNIAEDDAGLLVPWCSQLEALAHEAVGCFISHCGWNSTMEALSMGVPVVAMPLKWDQPPNAKLIEEMWGVGVRAKANEKGVIAREELERCIREVMEGDEKGEVIKRNARKWRELALEAMDTGGSSDKNIEEFELGSEGLRSGDVEFHVGGVVRSMIFVGESDTRVRGGDYWEAKLEDEGCMRDMVRFLCFVKNLGRLRRDCGL</sequence>
<comment type="caution">
    <text evidence="5">The sequence shown here is derived from an EMBL/GenBank/DDBJ whole genome shotgun (WGS) entry which is preliminary data.</text>
</comment>
<dbReference type="Gene3D" id="3.40.50.2000">
    <property type="entry name" value="Glycogen Phosphorylase B"/>
    <property type="match status" value="3"/>
</dbReference>
<dbReference type="InterPro" id="IPR035595">
    <property type="entry name" value="UDP_glycos_trans_CS"/>
</dbReference>
<dbReference type="EMBL" id="JBBNAF010000003">
    <property type="protein sequence ID" value="KAK9159410.1"/>
    <property type="molecule type" value="Genomic_DNA"/>
</dbReference>
<name>A0AAP0KWD3_9MAGN</name>
<protein>
    <recommendedName>
        <fullName evidence="4">Glycosyltransferase</fullName>
        <ecNumber evidence="4">2.4.1.-</ecNumber>
    </recommendedName>
</protein>
<reference evidence="5 6" key="1">
    <citation type="submission" date="2024-01" db="EMBL/GenBank/DDBJ databases">
        <title>Genome assemblies of Stephania.</title>
        <authorList>
            <person name="Yang L."/>
        </authorList>
    </citation>
    <scope>NUCLEOTIDE SEQUENCE [LARGE SCALE GENOMIC DNA]</scope>
    <source>
        <strain evidence="5">YNDBR</strain>
        <tissue evidence="5">Leaf</tissue>
    </source>
</reference>
<evidence type="ECO:0000256" key="1">
    <source>
        <dbReference type="ARBA" id="ARBA00009995"/>
    </source>
</evidence>
<dbReference type="EC" id="2.4.1.-" evidence="4"/>
<dbReference type="GO" id="GO:0080044">
    <property type="term" value="F:quercetin 7-O-glucosyltransferase activity"/>
    <property type="evidence" value="ECO:0007669"/>
    <property type="project" value="TreeGrafter"/>
</dbReference>
<dbReference type="Pfam" id="PF00201">
    <property type="entry name" value="UDPGT"/>
    <property type="match status" value="1"/>
</dbReference>
<proteinExistence type="inferred from homology"/>
<evidence type="ECO:0000256" key="3">
    <source>
        <dbReference type="RuleBase" id="RU003718"/>
    </source>
</evidence>
<organism evidence="5 6">
    <name type="scientific">Stephania yunnanensis</name>
    <dbReference type="NCBI Taxonomy" id="152371"/>
    <lineage>
        <taxon>Eukaryota</taxon>
        <taxon>Viridiplantae</taxon>
        <taxon>Streptophyta</taxon>
        <taxon>Embryophyta</taxon>
        <taxon>Tracheophyta</taxon>
        <taxon>Spermatophyta</taxon>
        <taxon>Magnoliopsida</taxon>
        <taxon>Ranunculales</taxon>
        <taxon>Menispermaceae</taxon>
        <taxon>Menispermoideae</taxon>
        <taxon>Cissampelideae</taxon>
        <taxon>Stephania</taxon>
    </lineage>
</organism>
<evidence type="ECO:0000256" key="2">
    <source>
        <dbReference type="ARBA" id="ARBA00022679"/>
    </source>
</evidence>
<dbReference type="Proteomes" id="UP001420932">
    <property type="component" value="Unassembled WGS sequence"/>
</dbReference>
<keyword evidence="6" id="KW-1185">Reference proteome</keyword>
<gene>
    <name evidence="5" type="ORF">Syun_005751</name>
</gene>
<dbReference type="CDD" id="cd03784">
    <property type="entry name" value="GT1_Gtf-like"/>
    <property type="match status" value="1"/>
</dbReference>